<dbReference type="Proteomes" id="UP000031586">
    <property type="component" value="Unassembled WGS sequence"/>
</dbReference>
<evidence type="ECO:0008006" key="4">
    <source>
        <dbReference type="Google" id="ProtNLM"/>
    </source>
</evidence>
<proteinExistence type="predicted"/>
<feature type="chain" id="PRO_5002144166" description="Outer membrane protein beta-barrel domain-containing protein" evidence="1">
    <location>
        <begin position="20"/>
        <end position="182"/>
    </location>
</feature>
<feature type="signal peptide" evidence="1">
    <location>
        <begin position="1"/>
        <end position="19"/>
    </location>
</feature>
<reference evidence="2 3" key="1">
    <citation type="submission" date="2014-07" db="EMBL/GenBank/DDBJ databases">
        <title>Unique and conserved regions in Vibrio harveyi and related species in comparison with the shrimp pathogen Vibrio harveyi CAIM 1792.</title>
        <authorList>
            <person name="Espinoza-Valles I."/>
            <person name="Vora G."/>
            <person name="Leekitcharoenphon P."/>
            <person name="Ussery D."/>
            <person name="Hoj L."/>
            <person name="Gomez-Gil B."/>
        </authorList>
    </citation>
    <scope>NUCLEOTIDE SEQUENCE [LARGE SCALE GENOMIC DNA]</scope>
    <source>
        <strain evidence="3">CAIM 1854 / LMG 25443</strain>
    </source>
</reference>
<dbReference type="AlphaFoldDB" id="A0A0C1ZD84"/>
<dbReference type="EMBL" id="JPRD01000011">
    <property type="protein sequence ID" value="KIF53999.1"/>
    <property type="molecule type" value="Genomic_DNA"/>
</dbReference>
<evidence type="ECO:0000313" key="3">
    <source>
        <dbReference type="Proteomes" id="UP000031586"/>
    </source>
</evidence>
<name>A0A0C1ZD84_9VIBR</name>
<dbReference type="GeneID" id="47098512"/>
<protein>
    <recommendedName>
        <fullName evidence="4">Outer membrane protein beta-barrel domain-containing protein</fullName>
    </recommendedName>
</protein>
<evidence type="ECO:0000313" key="2">
    <source>
        <dbReference type="EMBL" id="KIF53999.1"/>
    </source>
</evidence>
<dbReference type="PATRIC" id="fig|1229493.5.peg.327"/>
<gene>
    <name evidence="2" type="ORF">H735_06320</name>
</gene>
<organism evidence="2 3">
    <name type="scientific">Vibrio owensii CAIM 1854 = LMG 25443</name>
    <dbReference type="NCBI Taxonomy" id="1229493"/>
    <lineage>
        <taxon>Bacteria</taxon>
        <taxon>Pseudomonadati</taxon>
        <taxon>Pseudomonadota</taxon>
        <taxon>Gammaproteobacteria</taxon>
        <taxon>Vibrionales</taxon>
        <taxon>Vibrionaceae</taxon>
        <taxon>Vibrio</taxon>
    </lineage>
</organism>
<accession>A0A0C1ZD84</accession>
<comment type="caution">
    <text evidence="2">The sequence shown here is derived from an EMBL/GenBank/DDBJ whole genome shotgun (WGS) entry which is preliminary data.</text>
</comment>
<keyword evidence="1" id="KW-0732">Signal</keyword>
<dbReference type="RefSeq" id="WP_005442235.1">
    <property type="nucleotide sequence ID" value="NZ_BAOH01000009.1"/>
</dbReference>
<sequence length="182" mass="19782">MRKTLLAAALLLASSQALAANDYNAPATMSNFSYDYMEARIGASPVTFGAGFSKSIHPNAHVIARIDSEFDGDFDSAAGFGFHSPLNNWADLTGAMLMRVVQPSNSSSTDVGMELNLGVRQWLGPQLEVGGKAGYVSIDNDDDWIGSVYARFHSTELFSLGAEARINDFYGDQVMFTTRFKF</sequence>
<evidence type="ECO:0000256" key="1">
    <source>
        <dbReference type="SAM" id="SignalP"/>
    </source>
</evidence>